<keyword evidence="5" id="KW-0249">Electron transport</keyword>
<keyword evidence="8" id="KW-0406">Ion transport</keyword>
<protein>
    <submittedName>
        <fullName evidence="13">Ferric reductase like transmembrane component</fullName>
    </submittedName>
</protein>
<keyword evidence="6 11" id="KW-1133">Transmembrane helix</keyword>
<accession>A0AAV9T7F2</accession>
<dbReference type="Gene3D" id="3.40.50.80">
    <property type="entry name" value="Nucleotide-binding domain of ferredoxin-NADP reductase (FNR) module"/>
    <property type="match status" value="1"/>
</dbReference>
<dbReference type="EMBL" id="JASAOK010000043">
    <property type="protein sequence ID" value="KAK6215173.1"/>
    <property type="molecule type" value="Genomic_DNA"/>
</dbReference>
<dbReference type="GO" id="GO:0015677">
    <property type="term" value="P:copper ion import"/>
    <property type="evidence" value="ECO:0007669"/>
    <property type="project" value="TreeGrafter"/>
</dbReference>
<evidence type="ECO:0000256" key="11">
    <source>
        <dbReference type="SAM" id="Phobius"/>
    </source>
</evidence>
<dbReference type="InterPro" id="IPR017927">
    <property type="entry name" value="FAD-bd_FR_type"/>
</dbReference>
<dbReference type="Pfam" id="PF08022">
    <property type="entry name" value="FAD_binding_8"/>
    <property type="match status" value="1"/>
</dbReference>
<evidence type="ECO:0000256" key="5">
    <source>
        <dbReference type="ARBA" id="ARBA00022982"/>
    </source>
</evidence>
<dbReference type="GO" id="GO:0000293">
    <property type="term" value="F:ferric-chelate reductase activity"/>
    <property type="evidence" value="ECO:0007669"/>
    <property type="project" value="UniProtKB-ARBA"/>
</dbReference>
<dbReference type="InterPro" id="IPR013112">
    <property type="entry name" value="FAD-bd_8"/>
</dbReference>
<feature type="transmembrane region" description="Helical" evidence="11">
    <location>
        <begin position="366"/>
        <end position="384"/>
    </location>
</feature>
<evidence type="ECO:0000256" key="1">
    <source>
        <dbReference type="ARBA" id="ARBA00004141"/>
    </source>
</evidence>
<evidence type="ECO:0000313" key="14">
    <source>
        <dbReference type="Proteomes" id="UP001327957"/>
    </source>
</evidence>
<dbReference type="InterPro" id="IPR051410">
    <property type="entry name" value="Ferric/Cupric_Reductase"/>
</dbReference>
<sequence>MKFSHSVPIPSTRVDFPRLNHTFPLSNRNVSSGDNTPHHTTPGAAACAFTAVRHLLPFIDANLPIATVRMRARSSPPPPSAVRRALMPTLLAALCLFVGSASSALTGTGGICFDSCTYTLRAPRFNDTQSYNGTMPAKSKLIASCESRLHIESLYLCADLHCDLTHRVAGLSDLNHTCQTYMNTSLPPFEIVAHYSDEEIAGLRRLTQDEGVDKTVLNEVVLPADAFYQIWFDTLESVEYTYGYHYRYGFYVIVFWFIVIAIGLASRLVAAIGTLQKQEYAPRTTRGIYRSCAVWLKRYITVPATFGYRCSQNLGWCTIPPRIQSLTIFAFIAVNAFFCIHGYIVFPGHMYWPLVYHQWWRYVADRTGIISFANFPIIWLFGMRNNLLMWLTGWDFGTYNNFHRWVARVATLQAVIHSVGYVVLVFDDGGWFYFMSYWKMMFWWAGWAATLGMVGLLVASVFWMRRKQYELFLILHILLSILTLITMLGHVSIIPNTYDILFWVPFYIWIADRVLRMSRTLSFNLRFWNTFALASYDASSNIVRLSVPYSTSFYEPKPGTYYYLHVLSDKCFWESHPFTMACTTTNMHVRRKSSCEETPLLVAGEQDQEPMSEVTFEPKRGEPTMTFLIRPYDSFTARLREDTAAAWPHPARLRVLVEGPYGHTQPFNQFDDLLFIVGGSGVVVPLAHLAELAKTESRARSVKIVWAVRELSFAVDVLRQDFEDAFEGGKLSVDVYVTQSSLASNSARPDDWPEQIRLLYGRPDVREEVQDAATGAGKASLAVVACGPAVMADDARKSVVEMLDRGWSDIEYFQESFNW</sequence>
<dbReference type="InterPro" id="IPR039261">
    <property type="entry name" value="FNR_nucleotide-bd"/>
</dbReference>
<evidence type="ECO:0000256" key="8">
    <source>
        <dbReference type="ARBA" id="ARBA00023065"/>
    </source>
</evidence>
<comment type="subcellular location">
    <subcellularLocation>
        <location evidence="1">Membrane</location>
        <topology evidence="1">Multi-pass membrane protein</topology>
    </subcellularLocation>
</comment>
<evidence type="ECO:0000256" key="4">
    <source>
        <dbReference type="ARBA" id="ARBA00022692"/>
    </source>
</evidence>
<name>A0AAV9T7F2_9PEZI</name>
<dbReference type="Proteomes" id="UP001327957">
    <property type="component" value="Unassembled WGS sequence"/>
</dbReference>
<keyword evidence="14" id="KW-1185">Reference proteome</keyword>
<dbReference type="SFLD" id="SFLDS00052">
    <property type="entry name" value="Ferric_Reductase_Domain"/>
    <property type="match status" value="1"/>
</dbReference>
<evidence type="ECO:0000256" key="2">
    <source>
        <dbReference type="ARBA" id="ARBA00006278"/>
    </source>
</evidence>
<feature type="transmembrane region" description="Helical" evidence="11">
    <location>
        <begin position="248"/>
        <end position="270"/>
    </location>
</feature>
<dbReference type="InterPro" id="IPR013130">
    <property type="entry name" value="Fe3_Rdtase_TM_dom"/>
</dbReference>
<dbReference type="SUPFAM" id="SSF52343">
    <property type="entry name" value="Ferredoxin reductase-like, C-terminal NADP-linked domain"/>
    <property type="match status" value="1"/>
</dbReference>
<feature type="transmembrane region" description="Helical" evidence="11">
    <location>
        <begin position="405"/>
        <end position="424"/>
    </location>
</feature>
<feature type="transmembrane region" description="Helical" evidence="11">
    <location>
        <begin position="326"/>
        <end position="346"/>
    </location>
</feature>
<dbReference type="GO" id="GO:0006879">
    <property type="term" value="P:intracellular iron ion homeostasis"/>
    <property type="evidence" value="ECO:0007669"/>
    <property type="project" value="TreeGrafter"/>
</dbReference>
<evidence type="ECO:0000256" key="6">
    <source>
        <dbReference type="ARBA" id="ARBA00022989"/>
    </source>
</evidence>
<dbReference type="GO" id="GO:0006826">
    <property type="term" value="P:iron ion transport"/>
    <property type="evidence" value="ECO:0007669"/>
    <property type="project" value="TreeGrafter"/>
</dbReference>
<keyword evidence="7" id="KW-0560">Oxidoreductase</keyword>
<keyword evidence="10" id="KW-0325">Glycoprotein</keyword>
<dbReference type="Pfam" id="PF08030">
    <property type="entry name" value="NAD_binding_6"/>
    <property type="match status" value="1"/>
</dbReference>
<organism evidence="13 14">
    <name type="scientific">Colletotrichum tabaci</name>
    <dbReference type="NCBI Taxonomy" id="1209068"/>
    <lineage>
        <taxon>Eukaryota</taxon>
        <taxon>Fungi</taxon>
        <taxon>Dikarya</taxon>
        <taxon>Ascomycota</taxon>
        <taxon>Pezizomycotina</taxon>
        <taxon>Sordariomycetes</taxon>
        <taxon>Hypocreomycetidae</taxon>
        <taxon>Glomerellales</taxon>
        <taxon>Glomerellaceae</taxon>
        <taxon>Colletotrichum</taxon>
        <taxon>Colletotrichum destructivum species complex</taxon>
    </lineage>
</organism>
<reference evidence="13 14" key="1">
    <citation type="submission" date="2023-04" db="EMBL/GenBank/DDBJ databases">
        <title>Colletotrichum tabacum stain YC1 causing leaf anthracnose on Nicotiana tabacum(L.) cv.</title>
        <authorList>
            <person name="Ji Z."/>
            <person name="Wang M."/>
            <person name="Zhang J."/>
            <person name="Wang N."/>
            <person name="Zhou Z."/>
        </authorList>
    </citation>
    <scope>NUCLEOTIDE SEQUENCE [LARGE SCALE GENOMIC DNA]</scope>
    <source>
        <strain evidence="13 14">YC1</strain>
    </source>
</reference>
<keyword evidence="4 11" id="KW-0812">Transmembrane</keyword>
<dbReference type="GO" id="GO:0005886">
    <property type="term" value="C:plasma membrane"/>
    <property type="evidence" value="ECO:0007669"/>
    <property type="project" value="TreeGrafter"/>
</dbReference>
<keyword evidence="3" id="KW-0813">Transport</keyword>
<gene>
    <name evidence="13" type="ORF">QIS74_08192</name>
</gene>
<evidence type="ECO:0000313" key="13">
    <source>
        <dbReference type="EMBL" id="KAK6215173.1"/>
    </source>
</evidence>
<dbReference type="PANTHER" id="PTHR32361">
    <property type="entry name" value="FERRIC/CUPRIC REDUCTASE TRANSMEMBRANE COMPONENT"/>
    <property type="match status" value="1"/>
</dbReference>
<comment type="caution">
    <text evidence="13">The sequence shown here is derived from an EMBL/GenBank/DDBJ whole genome shotgun (WGS) entry which is preliminary data.</text>
</comment>
<proteinExistence type="inferred from homology"/>
<dbReference type="PROSITE" id="PS51384">
    <property type="entry name" value="FAD_FR"/>
    <property type="match status" value="1"/>
</dbReference>
<evidence type="ECO:0000256" key="7">
    <source>
        <dbReference type="ARBA" id="ARBA00023002"/>
    </source>
</evidence>
<dbReference type="PANTHER" id="PTHR32361:SF9">
    <property type="entry name" value="FERRIC REDUCTASE TRANSMEMBRANE COMPONENT 3-RELATED"/>
    <property type="match status" value="1"/>
</dbReference>
<comment type="similarity">
    <text evidence="2">Belongs to the ferric reductase (FRE) family.</text>
</comment>
<dbReference type="CDD" id="cd06186">
    <property type="entry name" value="NOX_Duox_like_FAD_NADP"/>
    <property type="match status" value="1"/>
</dbReference>
<feature type="domain" description="FAD-binding FR-type" evidence="12">
    <location>
        <begin position="507"/>
        <end position="667"/>
    </location>
</feature>
<keyword evidence="9 11" id="KW-0472">Membrane</keyword>
<evidence type="ECO:0000256" key="10">
    <source>
        <dbReference type="ARBA" id="ARBA00023180"/>
    </source>
</evidence>
<feature type="transmembrane region" description="Helical" evidence="11">
    <location>
        <begin position="471"/>
        <end position="494"/>
    </location>
</feature>
<evidence type="ECO:0000259" key="12">
    <source>
        <dbReference type="PROSITE" id="PS51384"/>
    </source>
</evidence>
<dbReference type="AlphaFoldDB" id="A0AAV9T7F2"/>
<evidence type="ECO:0000256" key="3">
    <source>
        <dbReference type="ARBA" id="ARBA00022448"/>
    </source>
</evidence>
<dbReference type="SFLD" id="SFLDG01168">
    <property type="entry name" value="Ferric_reductase_subgroup_(FRE"/>
    <property type="match status" value="1"/>
</dbReference>
<dbReference type="Pfam" id="PF01794">
    <property type="entry name" value="Ferric_reduct"/>
    <property type="match status" value="1"/>
</dbReference>
<evidence type="ECO:0000256" key="9">
    <source>
        <dbReference type="ARBA" id="ARBA00023136"/>
    </source>
</evidence>
<feature type="transmembrane region" description="Helical" evidence="11">
    <location>
        <begin position="444"/>
        <end position="464"/>
    </location>
</feature>
<dbReference type="InterPro" id="IPR013121">
    <property type="entry name" value="Fe_red_NAD-bd_6"/>
</dbReference>